<feature type="transmembrane region" description="Helical" evidence="6">
    <location>
        <begin position="433"/>
        <end position="458"/>
    </location>
</feature>
<feature type="transmembrane region" description="Helical" evidence="6">
    <location>
        <begin position="106"/>
        <end position="125"/>
    </location>
</feature>
<feature type="region of interest" description="Disordered" evidence="5">
    <location>
        <begin position="256"/>
        <end position="279"/>
    </location>
</feature>
<keyword evidence="2 6" id="KW-0812">Transmembrane</keyword>
<dbReference type="AlphaFoldDB" id="A0A7J6IK43"/>
<dbReference type="InterPro" id="IPR020846">
    <property type="entry name" value="MFS_dom"/>
</dbReference>
<dbReference type="Proteomes" id="UP000011096">
    <property type="component" value="Unassembled WGS sequence"/>
</dbReference>
<protein>
    <submittedName>
        <fullName evidence="8">Putative MFS-type transporter</fullName>
    </submittedName>
</protein>
<evidence type="ECO:0000256" key="6">
    <source>
        <dbReference type="SAM" id="Phobius"/>
    </source>
</evidence>
<feature type="domain" description="Major facilitator superfamily (MFS) profile" evidence="7">
    <location>
        <begin position="70"/>
        <end position="527"/>
    </location>
</feature>
<feature type="transmembrane region" description="Helical" evidence="6">
    <location>
        <begin position="70"/>
        <end position="94"/>
    </location>
</feature>
<dbReference type="InParanoid" id="A0A7J6IK43"/>
<feature type="transmembrane region" description="Helical" evidence="6">
    <location>
        <begin position="498"/>
        <end position="521"/>
    </location>
</feature>
<keyword evidence="9" id="KW-1185">Reference proteome</keyword>
<dbReference type="SUPFAM" id="SSF103473">
    <property type="entry name" value="MFS general substrate transporter"/>
    <property type="match status" value="1"/>
</dbReference>
<dbReference type="InterPro" id="IPR011701">
    <property type="entry name" value="MFS"/>
</dbReference>
<dbReference type="OrthoDB" id="268400at2759"/>
<dbReference type="InterPro" id="IPR036259">
    <property type="entry name" value="MFS_trans_sf"/>
</dbReference>
<evidence type="ECO:0000256" key="5">
    <source>
        <dbReference type="SAM" id="MobiDB-lite"/>
    </source>
</evidence>
<evidence type="ECO:0000256" key="1">
    <source>
        <dbReference type="ARBA" id="ARBA00004141"/>
    </source>
</evidence>
<feature type="transmembrane region" description="Helical" evidence="6">
    <location>
        <begin position="137"/>
        <end position="158"/>
    </location>
</feature>
<comment type="caution">
    <text evidence="8">The sequence shown here is derived from an EMBL/GenBank/DDBJ whole genome shotgun (WGS) entry which is preliminary data.</text>
</comment>
<dbReference type="EMBL" id="ANPB02000009">
    <property type="protein sequence ID" value="KAF4476966.1"/>
    <property type="molecule type" value="Genomic_DNA"/>
</dbReference>
<accession>A0A7J6IK43</accession>
<feature type="transmembrane region" description="Helical" evidence="6">
    <location>
        <begin position="360"/>
        <end position="382"/>
    </location>
</feature>
<dbReference type="GO" id="GO:0022857">
    <property type="term" value="F:transmembrane transporter activity"/>
    <property type="evidence" value="ECO:0007669"/>
    <property type="project" value="InterPro"/>
</dbReference>
<evidence type="ECO:0000256" key="2">
    <source>
        <dbReference type="ARBA" id="ARBA00022692"/>
    </source>
</evidence>
<evidence type="ECO:0000256" key="3">
    <source>
        <dbReference type="ARBA" id="ARBA00022989"/>
    </source>
</evidence>
<evidence type="ECO:0000259" key="7">
    <source>
        <dbReference type="PROSITE" id="PS50850"/>
    </source>
</evidence>
<dbReference type="Pfam" id="PF07690">
    <property type="entry name" value="MFS_1"/>
    <property type="match status" value="1"/>
</dbReference>
<sequence>MAKTTTTISRKESELNFAEVENACTKVESSEAKAVMGTVRLFSDDNDIILIPTPTTDTHDPLNLPDWRKIIIVINVSIFAAVATLIASSFGAILPVVSKEYPGDPGVHDLITFPALFIGVGNAIFVPISHAVGRRPVYLFSLLMIIASSIWCACSTSLSSHVAGRNILALAAGQAEALCPIMIQEVHFLHQRGTMIAIFCAAQTLGTAILTVASSHLALDLGWRWWYGIFAIINFICLLVAVFFVTETKYERSTEALSGKGHPGSLTPESFQPVTSRQRPPIDHDRYLPRTLRSDLALFHGPFQWHETITCWKHMGQVALFPNVIWLYLASGAFLGVFVMFGAVFADILVAPPYNFDFEWLGYVFAGQIVVSFVVVPVQGYLSDYVVKLMGRRNSGMTEPEYRLTTLILPFTAGIISTVIFGQAGEHPYRWSWAAIAVTFNAEFYGFVGVIVASFTYVIDSYPSRSDAALVVLCFARGVVSFGMSYGAIRFINAKGYAGSFNICAIIMGLLGFLGIFVYAFGKKLRRVTQAWIHDNSK</sequence>
<dbReference type="PANTHER" id="PTHR23502:SF164">
    <property type="entry name" value="MAJOR FACILITATOR SUPERFAMILY (MFS) PROFILE DOMAIN-CONTAINING PROTEIN"/>
    <property type="match status" value="1"/>
</dbReference>
<name>A0A7J6IK43_COLFN</name>
<dbReference type="PROSITE" id="PS50850">
    <property type="entry name" value="MFS"/>
    <property type="match status" value="1"/>
</dbReference>
<evidence type="ECO:0000313" key="8">
    <source>
        <dbReference type="EMBL" id="KAF4476966.1"/>
    </source>
</evidence>
<keyword evidence="3 6" id="KW-1133">Transmembrane helix</keyword>
<organism evidence="8 9">
    <name type="scientific">Colletotrichum fructicola (strain Nara gc5)</name>
    <name type="common">Anthracnose fungus</name>
    <name type="synonym">Colletotrichum gloeosporioides (strain Nara gc5)</name>
    <dbReference type="NCBI Taxonomy" id="1213859"/>
    <lineage>
        <taxon>Eukaryota</taxon>
        <taxon>Fungi</taxon>
        <taxon>Dikarya</taxon>
        <taxon>Ascomycota</taxon>
        <taxon>Pezizomycotina</taxon>
        <taxon>Sordariomycetes</taxon>
        <taxon>Hypocreomycetidae</taxon>
        <taxon>Glomerellales</taxon>
        <taxon>Glomerellaceae</taxon>
        <taxon>Colletotrichum</taxon>
        <taxon>Colletotrichum gloeosporioides species complex</taxon>
    </lineage>
</organism>
<dbReference type="PANTHER" id="PTHR23502">
    <property type="entry name" value="MAJOR FACILITATOR SUPERFAMILY"/>
    <property type="match status" value="1"/>
</dbReference>
<dbReference type="RefSeq" id="XP_031890818.1">
    <property type="nucleotide sequence ID" value="XM_032029356.1"/>
</dbReference>
<evidence type="ECO:0000313" key="9">
    <source>
        <dbReference type="Proteomes" id="UP000011096"/>
    </source>
</evidence>
<feature type="transmembrane region" description="Helical" evidence="6">
    <location>
        <begin position="470"/>
        <end position="492"/>
    </location>
</feature>
<reference evidence="8 9" key="1">
    <citation type="submission" date="2012-08" db="EMBL/GenBank/DDBJ databases">
        <authorList>
            <person name="Gan P.H.P."/>
            <person name="Ikeda K."/>
            <person name="Irieda H."/>
            <person name="Narusaka M."/>
            <person name="O'Connell R.J."/>
            <person name="Narusaka Y."/>
            <person name="Takano Y."/>
            <person name="Kubo Y."/>
            <person name="Shirasu K."/>
        </authorList>
    </citation>
    <scope>NUCLEOTIDE SEQUENCE [LARGE SCALE GENOMIC DNA]</scope>
    <source>
        <strain evidence="8 9">Nara gc5</strain>
    </source>
</reference>
<dbReference type="GeneID" id="43613436"/>
<proteinExistence type="predicted"/>
<evidence type="ECO:0000256" key="4">
    <source>
        <dbReference type="ARBA" id="ARBA00023136"/>
    </source>
</evidence>
<comment type="subcellular location">
    <subcellularLocation>
        <location evidence="1">Membrane</location>
        <topology evidence="1">Multi-pass membrane protein</topology>
    </subcellularLocation>
</comment>
<dbReference type="Gene3D" id="1.20.1250.20">
    <property type="entry name" value="MFS general substrate transporter like domains"/>
    <property type="match status" value="1"/>
</dbReference>
<feature type="transmembrane region" description="Helical" evidence="6">
    <location>
        <begin position="402"/>
        <end position="421"/>
    </location>
</feature>
<gene>
    <name evidence="8" type="ORF">CGGC5_v014513</name>
</gene>
<reference evidence="8 9" key="2">
    <citation type="submission" date="2020-04" db="EMBL/GenBank/DDBJ databases">
        <title>Genome sequencing and assembly of multiple isolates from the Colletotrichum gloeosporioides species complex.</title>
        <authorList>
            <person name="Gan P."/>
            <person name="Shirasu K."/>
        </authorList>
    </citation>
    <scope>NUCLEOTIDE SEQUENCE [LARGE SCALE GENOMIC DNA]</scope>
    <source>
        <strain evidence="8 9">Nara gc5</strain>
    </source>
</reference>
<feature type="transmembrane region" description="Helical" evidence="6">
    <location>
        <begin position="325"/>
        <end position="348"/>
    </location>
</feature>
<dbReference type="GO" id="GO:0005886">
    <property type="term" value="C:plasma membrane"/>
    <property type="evidence" value="ECO:0007669"/>
    <property type="project" value="TreeGrafter"/>
</dbReference>
<keyword evidence="4 6" id="KW-0472">Membrane</keyword>
<feature type="transmembrane region" description="Helical" evidence="6">
    <location>
        <begin position="225"/>
        <end position="245"/>
    </location>
</feature>
<feature type="compositionally biased region" description="Polar residues" evidence="5">
    <location>
        <begin position="267"/>
        <end position="278"/>
    </location>
</feature>